<organism evidence="1 2">
    <name type="scientific">Rhodanobacter ginsengisoli</name>
    <dbReference type="NCBI Taxonomy" id="418646"/>
    <lineage>
        <taxon>Bacteria</taxon>
        <taxon>Pseudomonadati</taxon>
        <taxon>Pseudomonadota</taxon>
        <taxon>Gammaproteobacteria</taxon>
        <taxon>Lysobacterales</taxon>
        <taxon>Rhodanobacteraceae</taxon>
        <taxon>Rhodanobacter</taxon>
    </lineage>
</organism>
<reference evidence="2" key="1">
    <citation type="journal article" date="2019" name="Int. J. Syst. Evol. Microbiol.">
        <title>The Global Catalogue of Microorganisms (GCM) 10K type strain sequencing project: providing services to taxonomists for standard genome sequencing and annotation.</title>
        <authorList>
            <consortium name="The Broad Institute Genomics Platform"/>
            <consortium name="The Broad Institute Genome Sequencing Center for Infectious Disease"/>
            <person name="Wu L."/>
            <person name="Ma J."/>
        </authorList>
    </citation>
    <scope>NUCLEOTIDE SEQUENCE [LARGE SCALE GENOMIC DNA]</scope>
    <source>
        <strain evidence="2">CGMCC 1.16619</strain>
    </source>
</reference>
<comment type="caution">
    <text evidence="1">The sequence shown here is derived from an EMBL/GenBank/DDBJ whole genome shotgun (WGS) entry which is preliminary data.</text>
</comment>
<keyword evidence="2" id="KW-1185">Reference proteome</keyword>
<evidence type="ECO:0000313" key="1">
    <source>
        <dbReference type="EMBL" id="MFC5525134.1"/>
    </source>
</evidence>
<sequence length="64" mass="7432">MLCTDCQSGYHAPYDRFERLATKPDVPSFLMRCRQCAALWNESSGVPELLTRTHARWLYPTARI</sequence>
<name>A0ABW0QJL4_9GAMM</name>
<gene>
    <name evidence="1" type="ORF">ACFPPA_05200</name>
</gene>
<dbReference type="EMBL" id="JBHSNF010000001">
    <property type="protein sequence ID" value="MFC5525134.1"/>
    <property type="molecule type" value="Genomic_DNA"/>
</dbReference>
<dbReference type="RefSeq" id="WP_377317930.1">
    <property type="nucleotide sequence ID" value="NZ_JBHSNF010000001.1"/>
</dbReference>
<proteinExistence type="predicted"/>
<evidence type="ECO:0000313" key="2">
    <source>
        <dbReference type="Proteomes" id="UP001596114"/>
    </source>
</evidence>
<protein>
    <submittedName>
        <fullName evidence="1">Uncharacterized protein</fullName>
    </submittedName>
</protein>
<dbReference type="Proteomes" id="UP001596114">
    <property type="component" value="Unassembled WGS sequence"/>
</dbReference>
<accession>A0ABW0QJL4</accession>